<feature type="region of interest" description="Disordered" evidence="1">
    <location>
        <begin position="1"/>
        <end position="51"/>
    </location>
</feature>
<sequence>MVKKRSRTNSSRRNSKKFYESDENESETDFETETSPVSTPPPKRYGLRQRKQPIFCGEFDYEEEDELKVGRDRSDDEEYDIRVDIRSNKKNDVSKNKKTRKSKPRTSEVLISNVEPLPQPEMDDIPLDSGLIDFEDVIRADVVMNKQKAEYDNGQSDIEPEPLVTKSVKSVKPIKEKGRRGRKPKAKIDSTINNVSNTITTTKTGRTKQSQEEDTTLEVQIDPLNFVQSNLGETDPSKANGLPIKPMETDPPHSPMTPTQNGSCEFKVDTFVVDNIEKYVPPELDEKEKEVVLSNEYLLGNSFDMSAEEFLKRQEQTKDDHQEEEEESVPLVNFDDSGSDDDVVIIEKKPEIIVLDDD</sequence>
<feature type="region of interest" description="Disordered" evidence="1">
    <location>
        <begin position="65"/>
        <end position="108"/>
    </location>
</feature>
<comment type="caution">
    <text evidence="2">The sequence shown here is derived from an EMBL/GenBank/DDBJ whole genome shotgun (WGS) entry which is preliminary data.</text>
</comment>
<keyword evidence="3" id="KW-1185">Reference proteome</keyword>
<evidence type="ECO:0000313" key="2">
    <source>
        <dbReference type="EMBL" id="KAL1516950.1"/>
    </source>
</evidence>
<gene>
    <name evidence="2" type="ORF">ABEB36_000777</name>
</gene>
<accession>A0ABD1FD72</accession>
<reference evidence="2 3" key="1">
    <citation type="submission" date="2024-05" db="EMBL/GenBank/DDBJ databases">
        <title>Genetic variation in Jamaican populations of the coffee berry borer (Hypothenemus hampei).</title>
        <authorList>
            <person name="Errbii M."/>
            <person name="Myrie A."/>
        </authorList>
    </citation>
    <scope>NUCLEOTIDE SEQUENCE [LARGE SCALE GENOMIC DNA]</scope>
    <source>
        <strain evidence="2">JA-Hopewell-2020-01-JO</strain>
        <tissue evidence="2">Whole body</tissue>
    </source>
</reference>
<feature type="compositionally biased region" description="Basic and acidic residues" evidence="1">
    <location>
        <begin position="67"/>
        <end position="95"/>
    </location>
</feature>
<feature type="compositionally biased region" description="Low complexity" evidence="1">
    <location>
        <begin position="190"/>
        <end position="204"/>
    </location>
</feature>
<proteinExistence type="predicted"/>
<dbReference type="EMBL" id="JBDJPC010000001">
    <property type="protein sequence ID" value="KAL1516950.1"/>
    <property type="molecule type" value="Genomic_DNA"/>
</dbReference>
<evidence type="ECO:0000256" key="1">
    <source>
        <dbReference type="SAM" id="MobiDB-lite"/>
    </source>
</evidence>
<feature type="compositionally biased region" description="Acidic residues" evidence="1">
    <location>
        <begin position="21"/>
        <end position="32"/>
    </location>
</feature>
<dbReference type="AlphaFoldDB" id="A0ABD1FD72"/>
<protein>
    <submittedName>
        <fullName evidence="2">Uncharacterized protein</fullName>
    </submittedName>
</protein>
<evidence type="ECO:0000313" key="3">
    <source>
        <dbReference type="Proteomes" id="UP001566132"/>
    </source>
</evidence>
<organism evidence="2 3">
    <name type="scientific">Hypothenemus hampei</name>
    <name type="common">Coffee berry borer</name>
    <dbReference type="NCBI Taxonomy" id="57062"/>
    <lineage>
        <taxon>Eukaryota</taxon>
        <taxon>Metazoa</taxon>
        <taxon>Ecdysozoa</taxon>
        <taxon>Arthropoda</taxon>
        <taxon>Hexapoda</taxon>
        <taxon>Insecta</taxon>
        <taxon>Pterygota</taxon>
        <taxon>Neoptera</taxon>
        <taxon>Endopterygota</taxon>
        <taxon>Coleoptera</taxon>
        <taxon>Polyphaga</taxon>
        <taxon>Cucujiformia</taxon>
        <taxon>Curculionidae</taxon>
        <taxon>Scolytinae</taxon>
        <taxon>Hypothenemus</taxon>
    </lineage>
</organism>
<feature type="region of interest" description="Disordered" evidence="1">
    <location>
        <begin position="313"/>
        <end position="340"/>
    </location>
</feature>
<feature type="region of interest" description="Disordered" evidence="1">
    <location>
        <begin position="150"/>
        <end position="263"/>
    </location>
</feature>
<dbReference type="Proteomes" id="UP001566132">
    <property type="component" value="Unassembled WGS sequence"/>
</dbReference>
<name>A0ABD1FD72_HYPHA</name>